<proteinExistence type="predicted"/>
<dbReference type="AlphaFoldDB" id="A0A1H5J3S3"/>
<dbReference type="RefSeq" id="WP_154070933.1">
    <property type="nucleotide sequence ID" value="NZ_FNTI01000001.1"/>
</dbReference>
<dbReference type="EMBL" id="FNTI01000001">
    <property type="protein sequence ID" value="SEE46268.1"/>
    <property type="molecule type" value="Genomic_DNA"/>
</dbReference>
<accession>A0A1H5J3S3</accession>
<organism evidence="2 3">
    <name type="scientific">Bradyrhizobium lablabi</name>
    <dbReference type="NCBI Taxonomy" id="722472"/>
    <lineage>
        <taxon>Bacteria</taxon>
        <taxon>Pseudomonadati</taxon>
        <taxon>Pseudomonadota</taxon>
        <taxon>Alphaproteobacteria</taxon>
        <taxon>Hyphomicrobiales</taxon>
        <taxon>Nitrobacteraceae</taxon>
        <taxon>Bradyrhizobium</taxon>
    </lineage>
</organism>
<evidence type="ECO:0000313" key="2">
    <source>
        <dbReference type="EMBL" id="SEE46268.1"/>
    </source>
</evidence>
<protein>
    <submittedName>
        <fullName evidence="2">Uncharacterized protein</fullName>
    </submittedName>
</protein>
<evidence type="ECO:0000313" key="3">
    <source>
        <dbReference type="Proteomes" id="UP000183208"/>
    </source>
</evidence>
<feature type="region of interest" description="Disordered" evidence="1">
    <location>
        <begin position="90"/>
        <end position="110"/>
    </location>
</feature>
<name>A0A1H5J3S3_9BRAD</name>
<dbReference type="Proteomes" id="UP000183208">
    <property type="component" value="Unassembled WGS sequence"/>
</dbReference>
<reference evidence="2 3" key="1">
    <citation type="submission" date="2016-10" db="EMBL/GenBank/DDBJ databases">
        <authorList>
            <person name="de Groot N.N."/>
        </authorList>
    </citation>
    <scope>NUCLEOTIDE SEQUENCE [LARGE SCALE GENOMIC DNA]</scope>
    <source>
        <strain evidence="2 3">GAS522</strain>
    </source>
</reference>
<gene>
    <name evidence="2" type="ORF">SAMN05444171_7589</name>
</gene>
<evidence type="ECO:0000256" key="1">
    <source>
        <dbReference type="SAM" id="MobiDB-lite"/>
    </source>
</evidence>
<sequence length="110" mass="12230">MRYRYWAILRRFTMLFRREQNLSLSGGVLWSPAGRGEAWSPPAGPPSFVMAYTRCIQSLARAFVPCIQLPALAFVPGCVRRGITGSQEAPSRLVQRLASSPRHPSGRMPA</sequence>